<gene>
    <name evidence="1" type="ORF">NPIL_183341</name>
</gene>
<organism evidence="1 2">
    <name type="scientific">Nephila pilipes</name>
    <name type="common">Giant wood spider</name>
    <name type="synonym">Nephila maculata</name>
    <dbReference type="NCBI Taxonomy" id="299642"/>
    <lineage>
        <taxon>Eukaryota</taxon>
        <taxon>Metazoa</taxon>
        <taxon>Ecdysozoa</taxon>
        <taxon>Arthropoda</taxon>
        <taxon>Chelicerata</taxon>
        <taxon>Arachnida</taxon>
        <taxon>Araneae</taxon>
        <taxon>Araneomorphae</taxon>
        <taxon>Entelegynae</taxon>
        <taxon>Araneoidea</taxon>
        <taxon>Nephilidae</taxon>
        <taxon>Nephila</taxon>
    </lineage>
</organism>
<protein>
    <submittedName>
        <fullName evidence="1">Uncharacterized protein</fullName>
    </submittedName>
</protein>
<evidence type="ECO:0000313" key="2">
    <source>
        <dbReference type="Proteomes" id="UP000887013"/>
    </source>
</evidence>
<evidence type="ECO:0000313" key="1">
    <source>
        <dbReference type="EMBL" id="GFS93633.1"/>
    </source>
</evidence>
<dbReference type="EMBL" id="BMAW01005339">
    <property type="protein sequence ID" value="GFS93633.1"/>
    <property type="molecule type" value="Genomic_DNA"/>
</dbReference>
<sequence>MPLDVYPQSSIEEEDWMVLKLQRKCTPEEDESRRKGFKLFRITYVGAVVLFSSPSRIWKNFDWFYRSCHRSKFTENSNCAVDVGKRVFSSIW</sequence>
<dbReference type="AlphaFoldDB" id="A0A8X6TCN1"/>
<name>A0A8X6TCN1_NEPPI</name>
<comment type="caution">
    <text evidence="1">The sequence shown here is derived from an EMBL/GenBank/DDBJ whole genome shotgun (WGS) entry which is preliminary data.</text>
</comment>
<dbReference type="Proteomes" id="UP000887013">
    <property type="component" value="Unassembled WGS sequence"/>
</dbReference>
<keyword evidence="2" id="KW-1185">Reference proteome</keyword>
<accession>A0A8X6TCN1</accession>
<reference evidence="1" key="1">
    <citation type="submission" date="2020-08" db="EMBL/GenBank/DDBJ databases">
        <title>Multicomponent nature underlies the extraordinary mechanical properties of spider dragline silk.</title>
        <authorList>
            <person name="Kono N."/>
            <person name="Nakamura H."/>
            <person name="Mori M."/>
            <person name="Yoshida Y."/>
            <person name="Ohtoshi R."/>
            <person name="Malay A.D."/>
            <person name="Moran D.A.P."/>
            <person name="Tomita M."/>
            <person name="Numata K."/>
            <person name="Arakawa K."/>
        </authorList>
    </citation>
    <scope>NUCLEOTIDE SEQUENCE</scope>
</reference>
<dbReference type="OrthoDB" id="10421680at2759"/>
<proteinExistence type="predicted"/>